<reference evidence="5" key="1">
    <citation type="journal article" date="2021" name="PeerJ">
        <title>Extensive microbial diversity within the chicken gut microbiome revealed by metagenomics and culture.</title>
        <authorList>
            <person name="Gilroy R."/>
            <person name="Ravi A."/>
            <person name="Getino M."/>
            <person name="Pursley I."/>
            <person name="Horton D.L."/>
            <person name="Alikhan N.F."/>
            <person name="Baker D."/>
            <person name="Gharbi K."/>
            <person name="Hall N."/>
            <person name="Watson M."/>
            <person name="Adriaenssens E.M."/>
            <person name="Foster-Nyarko E."/>
            <person name="Jarju S."/>
            <person name="Secka A."/>
            <person name="Antonio M."/>
            <person name="Oren A."/>
            <person name="Chaudhuri R.R."/>
            <person name="La Ragione R."/>
            <person name="Hildebrand F."/>
            <person name="Pallen M.J."/>
        </authorList>
    </citation>
    <scope>NUCLEOTIDE SEQUENCE</scope>
    <source>
        <strain evidence="5">2189</strain>
    </source>
</reference>
<organism evidence="5 6">
    <name type="scientific">Candidatus Borkfalkia faecavium</name>
    <dbReference type="NCBI Taxonomy" id="2838508"/>
    <lineage>
        <taxon>Bacteria</taxon>
        <taxon>Bacillati</taxon>
        <taxon>Bacillota</taxon>
        <taxon>Clostridia</taxon>
        <taxon>Christensenellales</taxon>
        <taxon>Christensenellaceae</taxon>
        <taxon>Candidatus Borkfalkia</taxon>
    </lineage>
</organism>
<dbReference type="SMART" id="SM00530">
    <property type="entry name" value="HTH_XRE"/>
    <property type="match status" value="1"/>
</dbReference>
<evidence type="ECO:0000256" key="1">
    <source>
        <dbReference type="ARBA" id="ARBA00023125"/>
    </source>
</evidence>
<feature type="transmembrane region" description="Helical" evidence="3">
    <location>
        <begin position="261"/>
        <end position="284"/>
    </location>
</feature>
<evidence type="ECO:0000313" key="5">
    <source>
        <dbReference type="EMBL" id="HIX50235.1"/>
    </source>
</evidence>
<feature type="domain" description="HTH cro/C1-type" evidence="4">
    <location>
        <begin position="7"/>
        <end position="61"/>
    </location>
</feature>
<accession>A0A9D1W0Y9</accession>
<dbReference type="EMBL" id="DXEW01000016">
    <property type="protein sequence ID" value="HIX50235.1"/>
    <property type="molecule type" value="Genomic_DNA"/>
</dbReference>
<feature type="compositionally biased region" description="Basic and acidic residues" evidence="2">
    <location>
        <begin position="129"/>
        <end position="151"/>
    </location>
</feature>
<dbReference type="InterPro" id="IPR010982">
    <property type="entry name" value="Lambda_DNA-bd_dom_sf"/>
</dbReference>
<dbReference type="InterPro" id="IPR001387">
    <property type="entry name" value="Cro/C1-type_HTH"/>
</dbReference>
<keyword evidence="3" id="KW-0472">Membrane</keyword>
<name>A0A9D1W0Y9_9FIRM</name>
<feature type="region of interest" description="Disordered" evidence="2">
    <location>
        <begin position="67"/>
        <end position="155"/>
    </location>
</feature>
<reference evidence="5" key="2">
    <citation type="submission" date="2021-04" db="EMBL/GenBank/DDBJ databases">
        <authorList>
            <person name="Gilroy R."/>
        </authorList>
    </citation>
    <scope>NUCLEOTIDE SEQUENCE</scope>
    <source>
        <strain evidence="5">2189</strain>
    </source>
</reference>
<evidence type="ECO:0000256" key="2">
    <source>
        <dbReference type="SAM" id="MobiDB-lite"/>
    </source>
</evidence>
<dbReference type="PANTHER" id="PTHR46558:SF13">
    <property type="entry name" value="HTH-TYPE TRANSCRIPTIONAL REGULATOR IMMR"/>
    <property type="match status" value="1"/>
</dbReference>
<protein>
    <submittedName>
        <fullName evidence="5">Helix-turn-helix domain-containing protein</fullName>
    </submittedName>
</protein>
<keyword evidence="3" id="KW-0812">Transmembrane</keyword>
<evidence type="ECO:0000256" key="3">
    <source>
        <dbReference type="SAM" id="Phobius"/>
    </source>
</evidence>
<sequence>MTTGQKIAALRRERGMTQGALAEALSVTRQAVSKWEADAALPETGKLLPLARLLGCTADYLLGSSEAEAGAPQGAPNTAAQSSEPKGAQGREPHVAPQGSEPQGTQGHESYAVAQSSEPNAAAQGEPQEPTREKPAHDEPAQEKTAHEDPAQGRAPFIPYWGLPRRYVWASDFEYKSKRTLFGLPLVHINGRWGGTAKGVVAVGFKARGVVSVGFLSMGVFSAGCLSLGAVSLGALALGVLTLGAVSVGLLLALGAVAAGFVAYGAAAFGGFAAGAFACARYVAVGDHACALIPIAKSFAWGGAVHDFYFLFTAGMPGLQVGYFEGGAFVEGGAALQEACAQYVPAWLQWLAEAFCRLRLY</sequence>
<dbReference type="PROSITE" id="PS50943">
    <property type="entry name" value="HTH_CROC1"/>
    <property type="match status" value="1"/>
</dbReference>
<evidence type="ECO:0000313" key="6">
    <source>
        <dbReference type="Proteomes" id="UP000886847"/>
    </source>
</evidence>
<feature type="compositionally biased region" description="Polar residues" evidence="2">
    <location>
        <begin position="100"/>
        <end position="119"/>
    </location>
</feature>
<dbReference type="Gene3D" id="1.10.260.40">
    <property type="entry name" value="lambda repressor-like DNA-binding domains"/>
    <property type="match status" value="1"/>
</dbReference>
<keyword evidence="3" id="KW-1133">Transmembrane helix</keyword>
<feature type="transmembrane region" description="Helical" evidence="3">
    <location>
        <begin position="210"/>
        <end position="229"/>
    </location>
</feature>
<feature type="compositionally biased region" description="Polar residues" evidence="2">
    <location>
        <begin position="75"/>
        <end position="84"/>
    </location>
</feature>
<comment type="caution">
    <text evidence="5">The sequence shown here is derived from an EMBL/GenBank/DDBJ whole genome shotgun (WGS) entry which is preliminary data.</text>
</comment>
<dbReference type="SUPFAM" id="SSF47413">
    <property type="entry name" value="lambda repressor-like DNA-binding domains"/>
    <property type="match status" value="1"/>
</dbReference>
<dbReference type="PANTHER" id="PTHR46558">
    <property type="entry name" value="TRACRIPTIONAL REGULATORY PROTEIN-RELATED-RELATED"/>
    <property type="match status" value="1"/>
</dbReference>
<keyword evidence="1" id="KW-0238">DNA-binding</keyword>
<evidence type="ECO:0000259" key="4">
    <source>
        <dbReference type="PROSITE" id="PS50943"/>
    </source>
</evidence>
<dbReference type="AlphaFoldDB" id="A0A9D1W0Y9"/>
<proteinExistence type="predicted"/>
<dbReference type="Proteomes" id="UP000886847">
    <property type="component" value="Unassembled WGS sequence"/>
</dbReference>
<dbReference type="GO" id="GO:0003677">
    <property type="term" value="F:DNA binding"/>
    <property type="evidence" value="ECO:0007669"/>
    <property type="project" value="UniProtKB-KW"/>
</dbReference>
<dbReference type="CDD" id="cd00093">
    <property type="entry name" value="HTH_XRE"/>
    <property type="match status" value="1"/>
</dbReference>
<gene>
    <name evidence="5" type="ORF">H9851_03025</name>
</gene>
<dbReference type="Pfam" id="PF01381">
    <property type="entry name" value="HTH_3"/>
    <property type="match status" value="1"/>
</dbReference>
<feature type="transmembrane region" description="Helical" evidence="3">
    <location>
        <begin position="235"/>
        <end position="254"/>
    </location>
</feature>